<dbReference type="AlphaFoldDB" id="B8CZD1"/>
<dbReference type="InterPro" id="IPR050764">
    <property type="entry name" value="CbbQ/NirQ/NorQ/GpvN"/>
</dbReference>
<gene>
    <name evidence="5" type="ordered locus">Hore_19020</name>
</gene>
<reference evidence="5 6" key="1">
    <citation type="journal article" date="2009" name="PLoS ONE">
        <title>Genome analysis of the anaerobic thermohalophilic bacterium Halothermothrix orenii.</title>
        <authorList>
            <person name="Mavromatis K."/>
            <person name="Ivanova N."/>
            <person name="Anderson I."/>
            <person name="Lykidis A."/>
            <person name="Hooper S.D."/>
            <person name="Sun H."/>
            <person name="Kunin V."/>
            <person name="Lapidus A."/>
            <person name="Hugenholtz P."/>
            <person name="Patel B."/>
            <person name="Kyrpides N.C."/>
        </authorList>
    </citation>
    <scope>NUCLEOTIDE SEQUENCE [LARGE SCALE GENOMIC DNA]</scope>
    <source>
        <strain evidence="6">H 168 / OCM 544 / DSM 9562</strain>
    </source>
</reference>
<organism evidence="5 6">
    <name type="scientific">Halothermothrix orenii (strain H 168 / OCM 544 / DSM 9562)</name>
    <dbReference type="NCBI Taxonomy" id="373903"/>
    <lineage>
        <taxon>Bacteria</taxon>
        <taxon>Bacillati</taxon>
        <taxon>Bacillota</taxon>
        <taxon>Clostridia</taxon>
        <taxon>Halanaerobiales</taxon>
        <taxon>Halothermotrichaceae</taxon>
        <taxon>Halothermothrix</taxon>
    </lineage>
</organism>
<dbReference type="InterPro" id="IPR041628">
    <property type="entry name" value="ChlI/MoxR_AAA_lid"/>
</dbReference>
<dbReference type="GO" id="GO:0016887">
    <property type="term" value="F:ATP hydrolysis activity"/>
    <property type="evidence" value="ECO:0007669"/>
    <property type="project" value="InterPro"/>
</dbReference>
<dbReference type="InterPro" id="IPR011703">
    <property type="entry name" value="ATPase_AAA-3"/>
</dbReference>
<dbReference type="Pfam" id="PF07726">
    <property type="entry name" value="AAA_3"/>
    <property type="match status" value="1"/>
</dbReference>
<dbReference type="STRING" id="373903.Hore_19020"/>
<keyword evidence="6" id="KW-1185">Reference proteome</keyword>
<dbReference type="PANTHER" id="PTHR42759:SF5">
    <property type="entry name" value="METHANOL DEHYDROGENASE REGULATOR"/>
    <property type="match status" value="1"/>
</dbReference>
<accession>B8CZD1</accession>
<dbReference type="InterPro" id="IPR003593">
    <property type="entry name" value="AAA+_ATPase"/>
</dbReference>
<keyword evidence="1" id="KW-0547">Nucleotide-binding</keyword>
<dbReference type="Proteomes" id="UP000000719">
    <property type="component" value="Chromosome"/>
</dbReference>
<evidence type="ECO:0000313" key="6">
    <source>
        <dbReference type="Proteomes" id="UP000000719"/>
    </source>
</evidence>
<dbReference type="CDD" id="cd00009">
    <property type="entry name" value="AAA"/>
    <property type="match status" value="1"/>
</dbReference>
<dbReference type="Gene3D" id="3.40.50.300">
    <property type="entry name" value="P-loop containing nucleotide triphosphate hydrolases"/>
    <property type="match status" value="1"/>
</dbReference>
<comment type="similarity">
    <text evidence="3">Belongs to the MoxR family.</text>
</comment>
<dbReference type="PANTHER" id="PTHR42759">
    <property type="entry name" value="MOXR FAMILY PROTEIN"/>
    <property type="match status" value="1"/>
</dbReference>
<proteinExistence type="inferred from homology"/>
<dbReference type="RefSeq" id="WP_015923619.1">
    <property type="nucleotide sequence ID" value="NC_011899.1"/>
</dbReference>
<evidence type="ECO:0000313" key="5">
    <source>
        <dbReference type="EMBL" id="ACL70650.1"/>
    </source>
</evidence>
<dbReference type="PIRSF" id="PIRSF002849">
    <property type="entry name" value="AAA_ATPase_chaperone_MoxR_prd"/>
    <property type="match status" value="1"/>
</dbReference>
<evidence type="ECO:0000256" key="2">
    <source>
        <dbReference type="ARBA" id="ARBA00022840"/>
    </source>
</evidence>
<dbReference type="KEGG" id="hor:Hore_19020"/>
<protein>
    <submittedName>
        <fullName evidence="5">ATPase associated with various cellular activities AAA_3</fullName>
    </submittedName>
</protein>
<name>B8CZD1_HALOH</name>
<evidence type="ECO:0000259" key="4">
    <source>
        <dbReference type="SMART" id="SM00382"/>
    </source>
</evidence>
<dbReference type="SMART" id="SM00382">
    <property type="entry name" value="AAA"/>
    <property type="match status" value="1"/>
</dbReference>
<dbReference type="Pfam" id="PF17863">
    <property type="entry name" value="AAA_lid_2"/>
    <property type="match status" value="1"/>
</dbReference>
<dbReference type="FunFam" id="3.40.50.300:FF:000640">
    <property type="entry name" value="MoxR family ATPase"/>
    <property type="match status" value="1"/>
</dbReference>
<dbReference type="EMBL" id="CP001098">
    <property type="protein sequence ID" value="ACL70650.1"/>
    <property type="molecule type" value="Genomic_DNA"/>
</dbReference>
<dbReference type="eggNOG" id="COG0714">
    <property type="taxonomic scope" value="Bacteria"/>
</dbReference>
<dbReference type="Gene3D" id="1.10.8.80">
    <property type="entry name" value="Magnesium chelatase subunit I, C-Terminal domain"/>
    <property type="match status" value="1"/>
</dbReference>
<dbReference type="GO" id="GO:0005524">
    <property type="term" value="F:ATP binding"/>
    <property type="evidence" value="ECO:0007669"/>
    <property type="project" value="UniProtKB-KW"/>
</dbReference>
<keyword evidence="2" id="KW-0067">ATP-binding</keyword>
<dbReference type="InterPro" id="IPR027417">
    <property type="entry name" value="P-loop_NTPase"/>
</dbReference>
<dbReference type="HOGENOM" id="CLU_034716_2_0_9"/>
<sequence>MDIGEKINLIINNVSNVILGKSKVIKLALASMLSEGHILFEDVPGVGKTVLARSLARSIGCSFKRVQFTPDLLPSDITGVSVYNQKTNEFEFRKGPILSQVVLADEINRGTPRTQSSLLEGMAEKQVTVDGVTRQLPSPFIVMATQNPIDFDGTFPLPEAQLDRFLVKLNIGYPGKEDEANILTGQQFKHPVESIEPVVSDSEFLKLQEQVKKIHVTDSIKNYIVEIVRATREHQALELGVSPRGSLGIFKLSQAWAAIQGRDYVIPDDVKVVAPYVLKHRMVLKSENRLRGREPESIVSEILSRIEVPVEVK</sequence>
<dbReference type="SUPFAM" id="SSF52540">
    <property type="entry name" value="P-loop containing nucleoside triphosphate hydrolases"/>
    <property type="match status" value="1"/>
</dbReference>
<feature type="domain" description="AAA+ ATPase" evidence="4">
    <location>
        <begin position="34"/>
        <end position="175"/>
    </location>
</feature>
<evidence type="ECO:0000256" key="1">
    <source>
        <dbReference type="ARBA" id="ARBA00022741"/>
    </source>
</evidence>
<evidence type="ECO:0000256" key="3">
    <source>
        <dbReference type="ARBA" id="ARBA00061607"/>
    </source>
</evidence>